<protein>
    <recommendedName>
        <fullName evidence="1">Poly [ADP-ribose] polymerase</fullName>
        <shortName evidence="1">PARP</shortName>
        <ecNumber evidence="1">2.4.2.-</ecNumber>
    </recommendedName>
</protein>
<comment type="caution">
    <text evidence="3">The sequence shown here is derived from an EMBL/GenBank/DDBJ whole genome shotgun (WGS) entry which is preliminary data.</text>
</comment>
<reference evidence="3" key="2">
    <citation type="submission" date="2020-11" db="EMBL/GenBank/DDBJ databases">
        <authorList>
            <person name="McCartney M.A."/>
            <person name="Auch B."/>
            <person name="Kono T."/>
            <person name="Mallez S."/>
            <person name="Becker A."/>
            <person name="Gohl D.M."/>
            <person name="Silverstein K.A.T."/>
            <person name="Koren S."/>
            <person name="Bechman K.B."/>
            <person name="Herman A."/>
            <person name="Abrahante J.E."/>
            <person name="Garbe J."/>
        </authorList>
    </citation>
    <scope>NUCLEOTIDE SEQUENCE</scope>
    <source>
        <strain evidence="3">Duluth1</strain>
        <tissue evidence="3">Whole animal</tissue>
    </source>
</reference>
<dbReference type="GO" id="GO:0003950">
    <property type="term" value="F:NAD+ poly-ADP-ribosyltransferase activity"/>
    <property type="evidence" value="ECO:0007669"/>
    <property type="project" value="UniProtKB-UniRule"/>
</dbReference>
<dbReference type="Gene3D" id="3.90.228.10">
    <property type="match status" value="1"/>
</dbReference>
<proteinExistence type="predicted"/>
<reference evidence="3" key="1">
    <citation type="journal article" date="2019" name="bioRxiv">
        <title>The Genome of the Zebra Mussel, Dreissena polymorpha: A Resource for Invasive Species Research.</title>
        <authorList>
            <person name="McCartney M.A."/>
            <person name="Auch B."/>
            <person name="Kono T."/>
            <person name="Mallez S."/>
            <person name="Zhang Y."/>
            <person name="Obille A."/>
            <person name="Becker A."/>
            <person name="Abrahante J.E."/>
            <person name="Garbe J."/>
            <person name="Badalamenti J.P."/>
            <person name="Herman A."/>
            <person name="Mangelson H."/>
            <person name="Liachko I."/>
            <person name="Sullivan S."/>
            <person name="Sone E.D."/>
            <person name="Koren S."/>
            <person name="Silverstein K.A.T."/>
            <person name="Beckman K.B."/>
            <person name="Gohl D.M."/>
        </authorList>
    </citation>
    <scope>NUCLEOTIDE SEQUENCE</scope>
    <source>
        <strain evidence="3">Duluth1</strain>
        <tissue evidence="3">Whole animal</tissue>
    </source>
</reference>
<dbReference type="AlphaFoldDB" id="A0A9D4K3N6"/>
<dbReference type="GO" id="GO:0005634">
    <property type="term" value="C:nucleus"/>
    <property type="evidence" value="ECO:0007669"/>
    <property type="project" value="TreeGrafter"/>
</dbReference>
<gene>
    <name evidence="3" type="ORF">DPMN_105705</name>
</gene>
<dbReference type="SUPFAM" id="SSF56399">
    <property type="entry name" value="ADP-ribosylation"/>
    <property type="match status" value="1"/>
</dbReference>
<dbReference type="PANTHER" id="PTHR45740">
    <property type="entry name" value="POLY [ADP-RIBOSE] POLYMERASE"/>
    <property type="match status" value="1"/>
</dbReference>
<keyword evidence="1" id="KW-0328">Glycosyltransferase</keyword>
<dbReference type="PANTHER" id="PTHR45740:SF2">
    <property type="entry name" value="POLY [ADP-RIBOSE] POLYMERASE"/>
    <property type="match status" value="1"/>
</dbReference>
<evidence type="ECO:0000259" key="2">
    <source>
        <dbReference type="PROSITE" id="PS51059"/>
    </source>
</evidence>
<dbReference type="InterPro" id="IPR051712">
    <property type="entry name" value="ARTD-AVP"/>
</dbReference>
<dbReference type="EMBL" id="JAIWYP010000004">
    <property type="protein sequence ID" value="KAH3832418.1"/>
    <property type="molecule type" value="Genomic_DNA"/>
</dbReference>
<feature type="domain" description="PARP catalytic" evidence="2">
    <location>
        <begin position="1"/>
        <end position="183"/>
    </location>
</feature>
<organism evidence="3 4">
    <name type="scientific">Dreissena polymorpha</name>
    <name type="common">Zebra mussel</name>
    <name type="synonym">Mytilus polymorpha</name>
    <dbReference type="NCBI Taxonomy" id="45954"/>
    <lineage>
        <taxon>Eukaryota</taxon>
        <taxon>Metazoa</taxon>
        <taxon>Spiralia</taxon>
        <taxon>Lophotrochozoa</taxon>
        <taxon>Mollusca</taxon>
        <taxon>Bivalvia</taxon>
        <taxon>Autobranchia</taxon>
        <taxon>Heteroconchia</taxon>
        <taxon>Euheterodonta</taxon>
        <taxon>Imparidentia</taxon>
        <taxon>Neoheterodontei</taxon>
        <taxon>Myida</taxon>
        <taxon>Dreissenoidea</taxon>
        <taxon>Dreissenidae</taxon>
        <taxon>Dreissena</taxon>
    </lineage>
</organism>
<keyword evidence="4" id="KW-1185">Reference proteome</keyword>
<evidence type="ECO:0000313" key="3">
    <source>
        <dbReference type="EMBL" id="KAH3832418.1"/>
    </source>
</evidence>
<sequence>MHDTWDAEHVGHGRDAKGLSELNYTKVIITRVERIENYEFFNKYAVKRQDLFKKAINTGGPFRCVENLRGSKGTVLTTSNIGRNSVLASEVYHEVNEHYMFHGTDVVDKIVEQGLDCRLAGQNAMFGQGVYCAESSTKADQYAGMLKQTFSEKTVFHISIYFRSACLKDKLYVMYSGDHTLTA</sequence>
<evidence type="ECO:0000256" key="1">
    <source>
        <dbReference type="RuleBase" id="RU362114"/>
    </source>
</evidence>
<accession>A0A9D4K3N6</accession>
<name>A0A9D4K3N6_DREPO</name>
<dbReference type="InterPro" id="IPR012317">
    <property type="entry name" value="Poly(ADP-ribose)pol_cat_dom"/>
</dbReference>
<keyword evidence="1" id="KW-0808">Transferase</keyword>
<dbReference type="Proteomes" id="UP000828390">
    <property type="component" value="Unassembled WGS sequence"/>
</dbReference>
<keyword evidence="1" id="KW-0520">NAD</keyword>
<dbReference type="GO" id="GO:1990404">
    <property type="term" value="F:NAD+-protein mono-ADP-ribosyltransferase activity"/>
    <property type="evidence" value="ECO:0007669"/>
    <property type="project" value="TreeGrafter"/>
</dbReference>
<dbReference type="EC" id="2.4.2.-" evidence="1"/>
<dbReference type="Pfam" id="PF00644">
    <property type="entry name" value="PARP"/>
    <property type="match status" value="1"/>
</dbReference>
<dbReference type="PROSITE" id="PS51059">
    <property type="entry name" value="PARP_CATALYTIC"/>
    <property type="match status" value="1"/>
</dbReference>
<evidence type="ECO:0000313" key="4">
    <source>
        <dbReference type="Proteomes" id="UP000828390"/>
    </source>
</evidence>